<dbReference type="GO" id="GO:0010340">
    <property type="term" value="F:carboxyl-O-methyltransferase activity"/>
    <property type="evidence" value="ECO:0007669"/>
    <property type="project" value="UniProtKB-UniRule"/>
</dbReference>
<proteinExistence type="inferred from homology"/>
<dbReference type="EC" id="2.1.1.197" evidence="3 8"/>
<gene>
    <name evidence="8 10" type="primary">bioC</name>
    <name evidence="10" type="ORF">Q9L42_010360</name>
</gene>
<comment type="pathway">
    <text evidence="2 8">Cofactor biosynthesis; biotin biosynthesis.</text>
</comment>
<dbReference type="InterPro" id="IPR029063">
    <property type="entry name" value="SAM-dependent_MTases_sf"/>
</dbReference>
<dbReference type="CDD" id="cd02440">
    <property type="entry name" value="AdoMet_MTases"/>
    <property type="match status" value="1"/>
</dbReference>
<dbReference type="PANTHER" id="PTHR13090:SF1">
    <property type="entry name" value="ARGININE-HYDROXYLASE NDUFAF5, MITOCHONDRIAL"/>
    <property type="match status" value="1"/>
</dbReference>
<feature type="domain" description="Methyltransferase type 11" evidence="9">
    <location>
        <begin position="51"/>
        <end position="146"/>
    </location>
</feature>
<evidence type="ECO:0000256" key="8">
    <source>
        <dbReference type="HAMAP-Rule" id="MF_00835"/>
    </source>
</evidence>
<keyword evidence="6 8" id="KW-0949">S-adenosyl-L-methionine</keyword>
<evidence type="ECO:0000256" key="7">
    <source>
        <dbReference type="ARBA" id="ARBA00022756"/>
    </source>
</evidence>
<keyword evidence="5 8" id="KW-0808">Transferase</keyword>
<dbReference type="EMBL" id="CP157743">
    <property type="protein sequence ID" value="XBS22505.1"/>
    <property type="molecule type" value="Genomic_DNA"/>
</dbReference>
<comment type="function">
    <text evidence="8">Converts the free carboxyl group of a malonyl-thioester to its methyl ester by transfer of a methyl group from S-adenosyl-L-methionine (SAM). It allows to synthesize pimeloyl-ACP via the fatty acid synthetic pathway.</text>
</comment>
<dbReference type="InterPro" id="IPR011814">
    <property type="entry name" value="BioC"/>
</dbReference>
<evidence type="ECO:0000256" key="2">
    <source>
        <dbReference type="ARBA" id="ARBA00004746"/>
    </source>
</evidence>
<dbReference type="InterPro" id="IPR013216">
    <property type="entry name" value="Methyltransf_11"/>
</dbReference>
<evidence type="ECO:0000313" key="11">
    <source>
        <dbReference type="Proteomes" id="UP001225378"/>
    </source>
</evidence>
<dbReference type="SUPFAM" id="SSF53335">
    <property type="entry name" value="S-adenosyl-L-methionine-dependent methyltransferases"/>
    <property type="match status" value="1"/>
</dbReference>
<evidence type="ECO:0000259" key="9">
    <source>
        <dbReference type="Pfam" id="PF08241"/>
    </source>
</evidence>
<dbReference type="GO" id="GO:0008757">
    <property type="term" value="F:S-adenosylmethionine-dependent methyltransferase activity"/>
    <property type="evidence" value="ECO:0007669"/>
    <property type="project" value="InterPro"/>
</dbReference>
<evidence type="ECO:0000313" key="10">
    <source>
        <dbReference type="EMBL" id="XBS22505.1"/>
    </source>
</evidence>
<dbReference type="GO" id="GO:0009102">
    <property type="term" value="P:biotin biosynthetic process"/>
    <property type="evidence" value="ECO:0007669"/>
    <property type="project" value="UniProtKB-UniRule"/>
</dbReference>
<dbReference type="GO" id="GO:0102130">
    <property type="term" value="F:malonyl-CoA methyltransferase activity"/>
    <property type="evidence" value="ECO:0007669"/>
    <property type="project" value="UniProtKB-EC"/>
</dbReference>
<evidence type="ECO:0000256" key="6">
    <source>
        <dbReference type="ARBA" id="ARBA00022691"/>
    </source>
</evidence>
<dbReference type="KEGG" id="mech:Q9L42_010360"/>
<dbReference type="InterPro" id="IPR050602">
    <property type="entry name" value="Malonyl-ACP_OMT"/>
</dbReference>
<comment type="similarity">
    <text evidence="8">Belongs to the methyltransferase superfamily.</text>
</comment>
<keyword evidence="4 8" id="KW-0489">Methyltransferase</keyword>
<dbReference type="PANTHER" id="PTHR13090">
    <property type="entry name" value="ARGININE-HYDROXYLASE NDUFAF5, MITOCHONDRIAL"/>
    <property type="match status" value="1"/>
</dbReference>
<evidence type="ECO:0000256" key="4">
    <source>
        <dbReference type="ARBA" id="ARBA00022603"/>
    </source>
</evidence>
<dbReference type="Proteomes" id="UP001225378">
    <property type="component" value="Chromosome"/>
</dbReference>
<sequence>MKALTGLDKLKIRQSFAAASGSYDGVADLQRRVALALLSRMQDDDATDTVLDVGCGTGFLTRHLLSRLDCQTLVALDIAMPMLHRTRLNTGGGGAVCICADAEKMPLHGASVDKIVSNLALQWCQALPAVFADFHHALKMDGRLIFSTFGPLTLQELKFAWASVDDYSHVNEFYSRTQITRFLEDAGFQNVSTESVTYQSRYPSVMALMRELKGIGAHNVTLGRNRNLTTRSQLQQMMAAYPRDCPEDIIASYEIIFVSAAKT</sequence>
<dbReference type="Pfam" id="PF08241">
    <property type="entry name" value="Methyltransf_11"/>
    <property type="match status" value="1"/>
</dbReference>
<evidence type="ECO:0000256" key="3">
    <source>
        <dbReference type="ARBA" id="ARBA00012327"/>
    </source>
</evidence>
<organism evidence="10 11">
    <name type="scientific">Methylomarinum roseum</name>
    <dbReference type="NCBI Taxonomy" id="3067653"/>
    <lineage>
        <taxon>Bacteria</taxon>
        <taxon>Pseudomonadati</taxon>
        <taxon>Pseudomonadota</taxon>
        <taxon>Gammaproteobacteria</taxon>
        <taxon>Methylococcales</taxon>
        <taxon>Methylococcaceae</taxon>
        <taxon>Methylomarinum</taxon>
    </lineage>
</organism>
<dbReference type="RefSeq" id="WP_305908505.1">
    <property type="nucleotide sequence ID" value="NZ_CP157743.1"/>
</dbReference>
<dbReference type="AlphaFoldDB" id="A0AAU7NZX7"/>
<dbReference type="NCBIfam" id="TIGR02072">
    <property type="entry name" value="BioC"/>
    <property type="match status" value="1"/>
</dbReference>
<dbReference type="GO" id="GO:0032259">
    <property type="term" value="P:methylation"/>
    <property type="evidence" value="ECO:0007669"/>
    <property type="project" value="UniProtKB-KW"/>
</dbReference>
<keyword evidence="11" id="KW-1185">Reference proteome</keyword>
<name>A0AAU7NZX7_9GAMM</name>
<reference evidence="10 11" key="1">
    <citation type="journal article" date="2024" name="Microbiology">
        <title>Methylomarinum rosea sp. nov., a novel halophilic methanotrophic bacterium from the hypersaline Lake Elton.</title>
        <authorList>
            <person name="Suleimanov R.Z."/>
            <person name="Oshkin I.Y."/>
            <person name="Danilova O.V."/>
            <person name="Suzina N.E."/>
            <person name="Dedysh S.N."/>
        </authorList>
    </citation>
    <scope>NUCLEOTIDE SEQUENCE [LARGE SCALE GENOMIC DNA]</scope>
    <source>
        <strain evidence="10 11">Ch1-1</strain>
    </source>
</reference>
<evidence type="ECO:0000256" key="5">
    <source>
        <dbReference type="ARBA" id="ARBA00022679"/>
    </source>
</evidence>
<protein>
    <recommendedName>
        <fullName evidence="3 8">Malonyl-[acyl-carrier protein] O-methyltransferase</fullName>
        <shortName evidence="8">Malonyl-ACP O-methyltransferase</shortName>
        <ecNumber evidence="3 8">2.1.1.197</ecNumber>
    </recommendedName>
    <alternativeName>
        <fullName evidence="8">Biotin synthesis protein BioC</fullName>
    </alternativeName>
</protein>
<evidence type="ECO:0000256" key="1">
    <source>
        <dbReference type="ARBA" id="ARBA00000852"/>
    </source>
</evidence>
<dbReference type="Gene3D" id="3.40.50.150">
    <property type="entry name" value="Vaccinia Virus protein VP39"/>
    <property type="match status" value="1"/>
</dbReference>
<accession>A0AAU7NZX7</accession>
<keyword evidence="7 8" id="KW-0093">Biotin biosynthesis</keyword>
<comment type="catalytic activity">
    <reaction evidence="1 8">
        <text>malonyl-[ACP] + S-adenosyl-L-methionine = malonyl-[ACP] methyl ester + S-adenosyl-L-homocysteine</text>
        <dbReference type="Rhea" id="RHEA:17105"/>
        <dbReference type="Rhea" id="RHEA-COMP:9623"/>
        <dbReference type="Rhea" id="RHEA-COMP:9954"/>
        <dbReference type="ChEBI" id="CHEBI:57856"/>
        <dbReference type="ChEBI" id="CHEBI:59789"/>
        <dbReference type="ChEBI" id="CHEBI:78449"/>
        <dbReference type="ChEBI" id="CHEBI:78845"/>
        <dbReference type="EC" id="2.1.1.197"/>
    </reaction>
</comment>
<dbReference type="HAMAP" id="MF_00835">
    <property type="entry name" value="BioC"/>
    <property type="match status" value="1"/>
</dbReference>